<dbReference type="GO" id="GO:0005525">
    <property type="term" value="F:GTP binding"/>
    <property type="evidence" value="ECO:0007669"/>
    <property type="project" value="UniProtKB-KW"/>
</dbReference>
<dbReference type="InterPro" id="IPR027417">
    <property type="entry name" value="P-loop_NTPase"/>
</dbReference>
<sequence>MGHITVQGVRLKLWDIGGQANLRSLWASYYQQCHAIVYVVDSADRNRIEDCKVELKKVVVDDQLEGVPLLMLANKQDAEHRLDIVEIIEIFNQMAEHIVARDSRVLPVSALTGDGVVDAAEWLAIRLVRNKEYRPPNLV</sequence>
<dbReference type="PROSITE" id="PS51417">
    <property type="entry name" value="ARF"/>
    <property type="match status" value="1"/>
</dbReference>
<keyword evidence="2 3" id="KW-0342">GTP-binding</keyword>
<accession>A0A1E3PLF3</accession>
<dbReference type="InterPro" id="IPR005225">
    <property type="entry name" value="Small_GTP-bd"/>
</dbReference>
<dbReference type="NCBIfam" id="TIGR00231">
    <property type="entry name" value="small_GTP"/>
    <property type="match status" value="1"/>
</dbReference>
<dbReference type="PANTHER" id="PTHR45909">
    <property type="entry name" value="ADP-RIBOSYLATION FACTOR-RELATED PROTEIN 1"/>
    <property type="match status" value="1"/>
</dbReference>
<keyword evidence="6" id="KW-1185">Reference proteome</keyword>
<dbReference type="GO" id="GO:0034067">
    <property type="term" value="P:protein localization to Golgi apparatus"/>
    <property type="evidence" value="ECO:0007669"/>
    <property type="project" value="TreeGrafter"/>
</dbReference>
<keyword evidence="5" id="KW-0378">Hydrolase</keyword>
<dbReference type="PRINTS" id="PR00328">
    <property type="entry name" value="SAR1GTPBP"/>
</dbReference>
<dbReference type="STRING" id="857566.A0A1E3PLF3"/>
<dbReference type="SUPFAM" id="SSF52540">
    <property type="entry name" value="P-loop containing nucleoside triphosphate hydrolases"/>
    <property type="match status" value="1"/>
</dbReference>
<evidence type="ECO:0000256" key="1">
    <source>
        <dbReference type="ARBA" id="ARBA00022741"/>
    </source>
</evidence>
<dbReference type="OrthoDB" id="414781at2759"/>
<reference evidence="5 6" key="1">
    <citation type="journal article" date="2016" name="Proc. Natl. Acad. Sci. U.S.A.">
        <title>Comparative genomics of biotechnologically important yeasts.</title>
        <authorList>
            <person name="Riley R."/>
            <person name="Haridas S."/>
            <person name="Wolfe K.H."/>
            <person name="Lopes M.R."/>
            <person name="Hittinger C.T."/>
            <person name="Goeker M."/>
            <person name="Salamov A.A."/>
            <person name="Wisecaver J.H."/>
            <person name="Long T.M."/>
            <person name="Calvey C.H."/>
            <person name="Aerts A.L."/>
            <person name="Barry K.W."/>
            <person name="Choi C."/>
            <person name="Clum A."/>
            <person name="Coughlan A.Y."/>
            <person name="Deshpande S."/>
            <person name="Douglass A.P."/>
            <person name="Hanson S.J."/>
            <person name="Klenk H.-P."/>
            <person name="LaButti K.M."/>
            <person name="Lapidus A."/>
            <person name="Lindquist E.A."/>
            <person name="Lipzen A.M."/>
            <person name="Meier-Kolthoff J.P."/>
            <person name="Ohm R.A."/>
            <person name="Otillar R.P."/>
            <person name="Pangilinan J.L."/>
            <person name="Peng Y."/>
            <person name="Rokas A."/>
            <person name="Rosa C.A."/>
            <person name="Scheuner C."/>
            <person name="Sibirny A.A."/>
            <person name="Slot J.C."/>
            <person name="Stielow J.B."/>
            <person name="Sun H."/>
            <person name="Kurtzman C.P."/>
            <person name="Blackwell M."/>
            <person name="Grigoriev I.V."/>
            <person name="Jeffries T.W."/>
        </authorList>
    </citation>
    <scope>NUCLEOTIDE SEQUENCE [LARGE SCALE GENOMIC DNA]</scope>
    <source>
        <strain evidence="5 6">DSM 6958</strain>
    </source>
</reference>
<evidence type="ECO:0000313" key="6">
    <source>
        <dbReference type="Proteomes" id="UP000095009"/>
    </source>
</evidence>
<keyword evidence="1 3" id="KW-0547">Nucleotide-binding</keyword>
<dbReference type="AlphaFoldDB" id="A0A1E3PLF3"/>
<dbReference type="InterPro" id="IPR024156">
    <property type="entry name" value="Small_GTPase_ARF"/>
</dbReference>
<organism evidence="5 6">
    <name type="scientific">Nadsonia fulvescens var. elongata DSM 6958</name>
    <dbReference type="NCBI Taxonomy" id="857566"/>
    <lineage>
        <taxon>Eukaryota</taxon>
        <taxon>Fungi</taxon>
        <taxon>Dikarya</taxon>
        <taxon>Ascomycota</taxon>
        <taxon>Saccharomycotina</taxon>
        <taxon>Dipodascomycetes</taxon>
        <taxon>Dipodascales</taxon>
        <taxon>Dipodascales incertae sedis</taxon>
        <taxon>Nadsonia</taxon>
    </lineage>
</organism>
<gene>
    <name evidence="5" type="ORF">NADFUDRAFT_45779</name>
</gene>
<dbReference type="GO" id="GO:0043001">
    <property type="term" value="P:Golgi to plasma membrane protein transport"/>
    <property type="evidence" value="ECO:0007669"/>
    <property type="project" value="TreeGrafter"/>
</dbReference>
<dbReference type="Pfam" id="PF00025">
    <property type="entry name" value="Arf"/>
    <property type="match status" value="1"/>
</dbReference>
<dbReference type="PROSITE" id="PS51419">
    <property type="entry name" value="RAB"/>
    <property type="match status" value="1"/>
</dbReference>
<dbReference type="GO" id="GO:0005794">
    <property type="term" value="C:Golgi apparatus"/>
    <property type="evidence" value="ECO:0007669"/>
    <property type="project" value="TreeGrafter"/>
</dbReference>
<dbReference type="Proteomes" id="UP000095009">
    <property type="component" value="Unassembled WGS sequence"/>
</dbReference>
<evidence type="ECO:0000256" key="2">
    <source>
        <dbReference type="ARBA" id="ARBA00023134"/>
    </source>
</evidence>
<protein>
    <submittedName>
        <fullName evidence="5">p-loop containing nucleoside triphosphate hydrolase protein</fullName>
    </submittedName>
</protein>
<evidence type="ECO:0000256" key="4">
    <source>
        <dbReference type="RuleBase" id="RU003925"/>
    </source>
</evidence>
<name>A0A1E3PLF3_9ASCO</name>
<comment type="similarity">
    <text evidence="4">Belongs to the small GTPase superfamily. Arf family.</text>
</comment>
<evidence type="ECO:0000256" key="3">
    <source>
        <dbReference type="PIRSR" id="PIRSR606689-1"/>
    </source>
</evidence>
<dbReference type="PANTHER" id="PTHR45909:SF1">
    <property type="entry name" value="ADP-RIBOSYLATION FACTOR-RELATED PROTEIN 1"/>
    <property type="match status" value="1"/>
</dbReference>
<dbReference type="EMBL" id="KV454408">
    <property type="protein sequence ID" value="ODQ66269.1"/>
    <property type="molecule type" value="Genomic_DNA"/>
</dbReference>
<dbReference type="SMART" id="SM00177">
    <property type="entry name" value="ARF"/>
    <property type="match status" value="1"/>
</dbReference>
<feature type="binding site" evidence="3">
    <location>
        <begin position="74"/>
        <end position="77"/>
    </location>
    <ligand>
        <name>GTP</name>
        <dbReference type="ChEBI" id="CHEBI:37565"/>
    </ligand>
</feature>
<dbReference type="InterPro" id="IPR006689">
    <property type="entry name" value="Small_GTPase_ARF/SAR"/>
</dbReference>
<dbReference type="GO" id="GO:0003924">
    <property type="term" value="F:GTPase activity"/>
    <property type="evidence" value="ECO:0007669"/>
    <property type="project" value="InterPro"/>
</dbReference>
<proteinExistence type="inferred from homology"/>
<dbReference type="GO" id="GO:0006886">
    <property type="term" value="P:intracellular protein transport"/>
    <property type="evidence" value="ECO:0007669"/>
    <property type="project" value="TreeGrafter"/>
</dbReference>
<feature type="binding site" evidence="3">
    <location>
        <position position="18"/>
    </location>
    <ligand>
        <name>GTP</name>
        <dbReference type="ChEBI" id="CHEBI:37565"/>
    </ligand>
</feature>
<dbReference type="Gene3D" id="3.40.50.300">
    <property type="entry name" value="P-loop containing nucleotide triphosphate hydrolases"/>
    <property type="match status" value="1"/>
</dbReference>
<evidence type="ECO:0000313" key="5">
    <source>
        <dbReference type="EMBL" id="ODQ66269.1"/>
    </source>
</evidence>